<feature type="domain" description="RNA polymerase sigma factor 70 region 4 type 2" evidence="7">
    <location>
        <begin position="117"/>
        <end position="168"/>
    </location>
</feature>
<dbReference type="PANTHER" id="PTHR43133">
    <property type="entry name" value="RNA POLYMERASE ECF-TYPE SIGMA FACTO"/>
    <property type="match status" value="1"/>
</dbReference>
<evidence type="ECO:0000256" key="5">
    <source>
        <dbReference type="ARBA" id="ARBA00023163"/>
    </source>
</evidence>
<comment type="similarity">
    <text evidence="1">Belongs to the sigma-70 factor family. ECF subfamily.</text>
</comment>
<dbReference type="eggNOG" id="COG1595">
    <property type="taxonomic scope" value="Bacteria"/>
</dbReference>
<keyword evidence="5" id="KW-0804">Transcription</keyword>
<keyword evidence="4" id="KW-0238">DNA-binding</keyword>
<evidence type="ECO:0000256" key="3">
    <source>
        <dbReference type="ARBA" id="ARBA00023082"/>
    </source>
</evidence>
<dbReference type="InterPro" id="IPR036388">
    <property type="entry name" value="WH-like_DNA-bd_sf"/>
</dbReference>
<keyword evidence="3" id="KW-0731">Sigma factor</keyword>
<dbReference type="Proteomes" id="UP000010798">
    <property type="component" value="Chromosome"/>
</dbReference>
<dbReference type="Pfam" id="PF08281">
    <property type="entry name" value="Sigma70_r4_2"/>
    <property type="match status" value="1"/>
</dbReference>
<dbReference type="STRING" id="886293.Sinac_2135"/>
<dbReference type="Gene3D" id="1.10.1740.10">
    <property type="match status" value="1"/>
</dbReference>
<dbReference type="Gene3D" id="1.10.10.10">
    <property type="entry name" value="Winged helix-like DNA-binding domain superfamily/Winged helix DNA-binding domain"/>
    <property type="match status" value="1"/>
</dbReference>
<proteinExistence type="inferred from homology"/>
<dbReference type="InterPro" id="IPR039425">
    <property type="entry name" value="RNA_pol_sigma-70-like"/>
</dbReference>
<dbReference type="InterPro" id="IPR013325">
    <property type="entry name" value="RNA_pol_sigma_r2"/>
</dbReference>
<dbReference type="InterPro" id="IPR013324">
    <property type="entry name" value="RNA_pol_sigma_r3/r4-like"/>
</dbReference>
<gene>
    <name evidence="8" type="ordered locus">Sinac_2135</name>
</gene>
<evidence type="ECO:0000256" key="1">
    <source>
        <dbReference type="ARBA" id="ARBA00010641"/>
    </source>
</evidence>
<dbReference type="GO" id="GO:0016987">
    <property type="term" value="F:sigma factor activity"/>
    <property type="evidence" value="ECO:0007669"/>
    <property type="project" value="UniProtKB-KW"/>
</dbReference>
<protein>
    <submittedName>
        <fullName evidence="8">RNA polymerase sigma factor, sigma-70 family</fullName>
    </submittedName>
</protein>
<accession>L0DAR9</accession>
<keyword evidence="2" id="KW-0805">Transcription regulation</keyword>
<evidence type="ECO:0000259" key="6">
    <source>
        <dbReference type="Pfam" id="PF04542"/>
    </source>
</evidence>
<evidence type="ECO:0000313" key="9">
    <source>
        <dbReference type="Proteomes" id="UP000010798"/>
    </source>
</evidence>
<dbReference type="OrthoDB" id="273082at2"/>
<dbReference type="NCBIfam" id="TIGR02937">
    <property type="entry name" value="sigma70-ECF"/>
    <property type="match status" value="1"/>
</dbReference>
<reference evidence="8 9" key="1">
    <citation type="submission" date="2012-02" db="EMBL/GenBank/DDBJ databases">
        <title>Complete sequence of chromosome of Singulisphaera acidiphila DSM 18658.</title>
        <authorList>
            <consortium name="US DOE Joint Genome Institute (JGI-PGF)"/>
            <person name="Lucas S."/>
            <person name="Copeland A."/>
            <person name="Lapidus A."/>
            <person name="Glavina del Rio T."/>
            <person name="Dalin E."/>
            <person name="Tice H."/>
            <person name="Bruce D."/>
            <person name="Goodwin L."/>
            <person name="Pitluck S."/>
            <person name="Peters L."/>
            <person name="Ovchinnikova G."/>
            <person name="Chertkov O."/>
            <person name="Kyrpides N."/>
            <person name="Mavromatis K."/>
            <person name="Ivanova N."/>
            <person name="Brettin T."/>
            <person name="Detter J.C."/>
            <person name="Han C."/>
            <person name="Larimer F."/>
            <person name="Land M."/>
            <person name="Hauser L."/>
            <person name="Markowitz V."/>
            <person name="Cheng J.-F."/>
            <person name="Hugenholtz P."/>
            <person name="Woyke T."/>
            <person name="Wu D."/>
            <person name="Tindall B."/>
            <person name="Pomrenke H."/>
            <person name="Brambilla E."/>
            <person name="Klenk H.-P."/>
            <person name="Eisen J.A."/>
        </authorList>
    </citation>
    <scope>NUCLEOTIDE SEQUENCE [LARGE SCALE GENOMIC DNA]</scope>
    <source>
        <strain evidence="9">ATCC BAA-1392 / DSM 18658 / VKM B-2454 / MOB10</strain>
    </source>
</reference>
<dbReference type="EMBL" id="CP003364">
    <property type="protein sequence ID" value="AGA26469.1"/>
    <property type="molecule type" value="Genomic_DNA"/>
</dbReference>
<evidence type="ECO:0000256" key="2">
    <source>
        <dbReference type="ARBA" id="ARBA00023015"/>
    </source>
</evidence>
<organism evidence="8 9">
    <name type="scientific">Singulisphaera acidiphila (strain ATCC BAA-1392 / DSM 18658 / VKM B-2454 / MOB10)</name>
    <dbReference type="NCBI Taxonomy" id="886293"/>
    <lineage>
        <taxon>Bacteria</taxon>
        <taxon>Pseudomonadati</taxon>
        <taxon>Planctomycetota</taxon>
        <taxon>Planctomycetia</taxon>
        <taxon>Isosphaerales</taxon>
        <taxon>Isosphaeraceae</taxon>
        <taxon>Singulisphaera</taxon>
    </lineage>
</organism>
<keyword evidence="9" id="KW-1185">Reference proteome</keyword>
<dbReference type="GO" id="GO:0003677">
    <property type="term" value="F:DNA binding"/>
    <property type="evidence" value="ECO:0007669"/>
    <property type="project" value="UniProtKB-KW"/>
</dbReference>
<sequence length="192" mass="22426">MESASRAGPRRPFSHEHFASIVAPLFESLVSVARKVLKSDDMARDAVQEAALSLWLEPEWPPNPRAWLIRTVVHRSLHLARTRARRQKYEARACRERLETCDRDDPSQLLESQDLFRELVEALEDITPEHRHILVLKVIEEWDYESIAARLQIPIGTVRSRLNRSRRAFRKSVERILPEECAQRVKHKKQAP</sequence>
<dbReference type="InterPro" id="IPR013249">
    <property type="entry name" value="RNA_pol_sigma70_r4_t2"/>
</dbReference>
<dbReference type="PANTHER" id="PTHR43133:SF8">
    <property type="entry name" value="RNA POLYMERASE SIGMA FACTOR HI_1459-RELATED"/>
    <property type="match status" value="1"/>
</dbReference>
<dbReference type="KEGG" id="saci:Sinac_2135"/>
<dbReference type="InterPro" id="IPR007627">
    <property type="entry name" value="RNA_pol_sigma70_r2"/>
</dbReference>
<dbReference type="AlphaFoldDB" id="L0DAR9"/>
<dbReference type="SUPFAM" id="SSF88659">
    <property type="entry name" value="Sigma3 and sigma4 domains of RNA polymerase sigma factors"/>
    <property type="match status" value="1"/>
</dbReference>
<dbReference type="GO" id="GO:0006352">
    <property type="term" value="P:DNA-templated transcription initiation"/>
    <property type="evidence" value="ECO:0007669"/>
    <property type="project" value="InterPro"/>
</dbReference>
<dbReference type="Pfam" id="PF04542">
    <property type="entry name" value="Sigma70_r2"/>
    <property type="match status" value="1"/>
</dbReference>
<dbReference type="CDD" id="cd06171">
    <property type="entry name" value="Sigma70_r4"/>
    <property type="match status" value="1"/>
</dbReference>
<feature type="domain" description="RNA polymerase sigma-70 region 2" evidence="6">
    <location>
        <begin position="29"/>
        <end position="86"/>
    </location>
</feature>
<dbReference type="HOGENOM" id="CLU_047691_3_0_0"/>
<dbReference type="RefSeq" id="WP_015245635.1">
    <property type="nucleotide sequence ID" value="NZ_JH621477.1"/>
</dbReference>
<dbReference type="InterPro" id="IPR014284">
    <property type="entry name" value="RNA_pol_sigma-70_dom"/>
</dbReference>
<evidence type="ECO:0000259" key="7">
    <source>
        <dbReference type="Pfam" id="PF08281"/>
    </source>
</evidence>
<evidence type="ECO:0000256" key="4">
    <source>
        <dbReference type="ARBA" id="ARBA00023125"/>
    </source>
</evidence>
<dbReference type="SUPFAM" id="SSF88946">
    <property type="entry name" value="Sigma2 domain of RNA polymerase sigma factors"/>
    <property type="match status" value="1"/>
</dbReference>
<name>L0DAR9_SINAD</name>
<evidence type="ECO:0000313" key="8">
    <source>
        <dbReference type="EMBL" id="AGA26469.1"/>
    </source>
</evidence>